<protein>
    <submittedName>
        <fullName evidence="1">Uncharacterized protein</fullName>
    </submittedName>
</protein>
<sequence>MWYAYLVIIVLRRVAKFTLCGHLSPHMTTLSLLSYHSYLD</sequence>
<organism evidence="1">
    <name type="scientific">Arundo donax</name>
    <name type="common">Giant reed</name>
    <name type="synonym">Donax arundinaceus</name>
    <dbReference type="NCBI Taxonomy" id="35708"/>
    <lineage>
        <taxon>Eukaryota</taxon>
        <taxon>Viridiplantae</taxon>
        <taxon>Streptophyta</taxon>
        <taxon>Embryophyta</taxon>
        <taxon>Tracheophyta</taxon>
        <taxon>Spermatophyta</taxon>
        <taxon>Magnoliopsida</taxon>
        <taxon>Liliopsida</taxon>
        <taxon>Poales</taxon>
        <taxon>Poaceae</taxon>
        <taxon>PACMAD clade</taxon>
        <taxon>Arundinoideae</taxon>
        <taxon>Arundineae</taxon>
        <taxon>Arundo</taxon>
    </lineage>
</organism>
<dbReference type="AlphaFoldDB" id="A0A0A9BHK1"/>
<evidence type="ECO:0000313" key="1">
    <source>
        <dbReference type="EMBL" id="JAD62846.1"/>
    </source>
</evidence>
<name>A0A0A9BHK1_ARUDO</name>
<dbReference type="EMBL" id="GBRH01235049">
    <property type="protein sequence ID" value="JAD62846.1"/>
    <property type="molecule type" value="Transcribed_RNA"/>
</dbReference>
<proteinExistence type="predicted"/>
<reference evidence="1" key="2">
    <citation type="journal article" date="2015" name="Data Brief">
        <title>Shoot transcriptome of the giant reed, Arundo donax.</title>
        <authorList>
            <person name="Barrero R.A."/>
            <person name="Guerrero F.D."/>
            <person name="Moolhuijzen P."/>
            <person name="Goolsby J.A."/>
            <person name="Tidwell J."/>
            <person name="Bellgard S.E."/>
            <person name="Bellgard M.I."/>
        </authorList>
    </citation>
    <scope>NUCLEOTIDE SEQUENCE</scope>
    <source>
        <tissue evidence="1">Shoot tissue taken approximately 20 cm above the soil surface</tissue>
    </source>
</reference>
<reference evidence="1" key="1">
    <citation type="submission" date="2014-09" db="EMBL/GenBank/DDBJ databases">
        <authorList>
            <person name="Magalhaes I.L.F."/>
            <person name="Oliveira U."/>
            <person name="Santos F.R."/>
            <person name="Vidigal T.H.D.A."/>
            <person name="Brescovit A.D."/>
            <person name="Santos A.J."/>
        </authorList>
    </citation>
    <scope>NUCLEOTIDE SEQUENCE</scope>
    <source>
        <tissue evidence="1">Shoot tissue taken approximately 20 cm above the soil surface</tissue>
    </source>
</reference>
<accession>A0A0A9BHK1</accession>